<evidence type="ECO:0000313" key="2">
    <source>
        <dbReference type="EMBL" id="KAG7529032.1"/>
    </source>
</evidence>
<gene>
    <name evidence="2" type="ORF">FFLO_05794</name>
</gene>
<accession>A0A8K0NMU8</accession>
<evidence type="ECO:0000256" key="1">
    <source>
        <dbReference type="SAM" id="MobiDB-lite"/>
    </source>
</evidence>
<organism evidence="2 3">
    <name type="scientific">Filobasidium floriforme</name>
    <dbReference type="NCBI Taxonomy" id="5210"/>
    <lineage>
        <taxon>Eukaryota</taxon>
        <taxon>Fungi</taxon>
        <taxon>Dikarya</taxon>
        <taxon>Basidiomycota</taxon>
        <taxon>Agaricomycotina</taxon>
        <taxon>Tremellomycetes</taxon>
        <taxon>Filobasidiales</taxon>
        <taxon>Filobasidiaceae</taxon>
        <taxon>Filobasidium</taxon>
    </lineage>
</organism>
<proteinExistence type="predicted"/>
<dbReference type="EMBL" id="JABELV010000158">
    <property type="protein sequence ID" value="KAG7529032.1"/>
    <property type="molecule type" value="Genomic_DNA"/>
</dbReference>
<feature type="region of interest" description="Disordered" evidence="1">
    <location>
        <begin position="1"/>
        <end position="37"/>
    </location>
</feature>
<protein>
    <submittedName>
        <fullName evidence="2">Uncharacterized protein</fullName>
    </submittedName>
</protein>
<sequence length="44" mass="4915">MTTTSRTMNPKILTMNRGNDALGGAGTKQRQHSPHRFARCMRIA</sequence>
<dbReference type="Proteomes" id="UP000812966">
    <property type="component" value="Unassembled WGS sequence"/>
</dbReference>
<evidence type="ECO:0000313" key="3">
    <source>
        <dbReference type="Proteomes" id="UP000812966"/>
    </source>
</evidence>
<comment type="caution">
    <text evidence="2">The sequence shown here is derived from an EMBL/GenBank/DDBJ whole genome shotgun (WGS) entry which is preliminary data.</text>
</comment>
<name>A0A8K0NMU8_9TREE</name>
<reference evidence="2" key="1">
    <citation type="submission" date="2020-04" db="EMBL/GenBank/DDBJ databases">
        <title>Analysis of mating type loci in Filobasidium floriforme.</title>
        <authorList>
            <person name="Nowrousian M."/>
        </authorList>
    </citation>
    <scope>NUCLEOTIDE SEQUENCE</scope>
    <source>
        <strain evidence="2">CBS 6242</strain>
    </source>
</reference>
<dbReference type="AlphaFoldDB" id="A0A8K0NMU8"/>
<keyword evidence="3" id="KW-1185">Reference proteome</keyword>